<gene>
    <name evidence="1" type="ORF">SSOG_01104</name>
</gene>
<accession>D9WJG4</accession>
<proteinExistence type="predicted"/>
<name>D9WJG4_9ACTN</name>
<reference evidence="1 2" key="1">
    <citation type="submission" date="2009-02" db="EMBL/GenBank/DDBJ databases">
        <title>Annotation of Streptomyces hygroscopicus strain ATCC 53653.</title>
        <authorList>
            <consortium name="The Broad Institute Genome Sequencing Platform"/>
            <consortium name="Broad Institute Microbial Sequencing Center"/>
            <person name="Fischbach M."/>
            <person name="Godfrey P."/>
            <person name="Ward D."/>
            <person name="Young S."/>
            <person name="Zeng Q."/>
            <person name="Koehrsen M."/>
            <person name="Alvarado L."/>
            <person name="Berlin A.M."/>
            <person name="Bochicchio J."/>
            <person name="Borenstein D."/>
            <person name="Chapman S.B."/>
            <person name="Chen Z."/>
            <person name="Engels R."/>
            <person name="Freedman E."/>
            <person name="Gellesch M."/>
            <person name="Goldberg J."/>
            <person name="Griggs A."/>
            <person name="Gujja S."/>
            <person name="Heilman E.R."/>
            <person name="Heiman D.I."/>
            <person name="Hepburn T.A."/>
            <person name="Howarth C."/>
            <person name="Jen D."/>
            <person name="Larson L."/>
            <person name="Lewis B."/>
            <person name="Mehta T."/>
            <person name="Park D."/>
            <person name="Pearson M."/>
            <person name="Richards J."/>
            <person name="Roberts A."/>
            <person name="Saif S."/>
            <person name="Shea T.D."/>
            <person name="Shenoy N."/>
            <person name="Sisk P."/>
            <person name="Stolte C."/>
            <person name="Sykes S.N."/>
            <person name="Thomson T."/>
            <person name="Walk T."/>
            <person name="White J."/>
            <person name="Yandava C."/>
            <person name="Straight P."/>
            <person name="Clardy J."/>
            <person name="Hung D."/>
            <person name="Kolter R."/>
            <person name="Mekalanos J."/>
            <person name="Walker S."/>
            <person name="Walsh C.T."/>
            <person name="Wieland-Brown L.C."/>
            <person name="Haas B."/>
            <person name="Nusbaum C."/>
            <person name="Birren B."/>
        </authorList>
    </citation>
    <scope>NUCLEOTIDE SEQUENCE [LARGE SCALE GENOMIC DNA]</scope>
    <source>
        <strain evidence="1 2">ATCC 53653</strain>
    </source>
</reference>
<feature type="non-terminal residue" evidence="1">
    <location>
        <position position="172"/>
    </location>
</feature>
<keyword evidence="2" id="KW-1185">Reference proteome</keyword>
<dbReference type="EMBL" id="GG657754">
    <property type="protein sequence ID" value="EFL21392.1"/>
    <property type="molecule type" value="Genomic_DNA"/>
</dbReference>
<evidence type="ECO:0000313" key="2">
    <source>
        <dbReference type="Proteomes" id="UP000003963"/>
    </source>
</evidence>
<protein>
    <submittedName>
        <fullName evidence="1">Uncharacterized protein</fullName>
    </submittedName>
</protein>
<dbReference type="AlphaFoldDB" id="D9WJG4"/>
<organism evidence="1 2">
    <name type="scientific">Streptomyces himastatinicus ATCC 53653</name>
    <dbReference type="NCBI Taxonomy" id="457427"/>
    <lineage>
        <taxon>Bacteria</taxon>
        <taxon>Bacillati</taxon>
        <taxon>Actinomycetota</taxon>
        <taxon>Actinomycetes</taxon>
        <taxon>Kitasatosporales</taxon>
        <taxon>Streptomycetaceae</taxon>
        <taxon>Streptomyces</taxon>
        <taxon>Streptomyces violaceusniger group</taxon>
    </lineage>
</organism>
<dbReference type="HOGENOM" id="CLU_1558663_0_0_11"/>
<dbReference type="Proteomes" id="UP000003963">
    <property type="component" value="Unassembled WGS sequence"/>
</dbReference>
<evidence type="ECO:0000313" key="1">
    <source>
        <dbReference type="EMBL" id="EFL21392.1"/>
    </source>
</evidence>
<dbReference type="STRING" id="457427.SSOG_01104"/>
<sequence>MAHTDKGGTHCGKPTAIRALRREVPSVVALLAAEDDFAAMRAYTSFAFDDHPRYLRRMEALLRALTSQGVHTTVALFDPVAYEEYCAHTRLDPDTPASRSRYTAEVASTGATVVYEGQPIDQLLPRLITVAEERATWEYASAVLARAGDCGGCGCGDGTGRAGVRPRRRRAA</sequence>